<dbReference type="InterPro" id="IPR001810">
    <property type="entry name" value="F-box_dom"/>
</dbReference>
<name>A0ABP0F8F6_CLALP</name>
<dbReference type="PROSITE" id="PS50181">
    <property type="entry name" value="FBOX"/>
    <property type="match status" value="1"/>
</dbReference>
<organism evidence="2 3">
    <name type="scientific">Clavelina lepadiformis</name>
    <name type="common">Light-bulb sea squirt</name>
    <name type="synonym">Ascidia lepadiformis</name>
    <dbReference type="NCBI Taxonomy" id="159417"/>
    <lineage>
        <taxon>Eukaryota</taxon>
        <taxon>Metazoa</taxon>
        <taxon>Chordata</taxon>
        <taxon>Tunicata</taxon>
        <taxon>Ascidiacea</taxon>
        <taxon>Aplousobranchia</taxon>
        <taxon>Clavelinidae</taxon>
        <taxon>Clavelina</taxon>
    </lineage>
</organism>
<gene>
    <name evidence="2" type="ORF">CVLEPA_LOCUS5510</name>
</gene>
<dbReference type="PANTHER" id="PTHR13318">
    <property type="entry name" value="PARTNER OF PAIRED, ISOFORM B-RELATED"/>
    <property type="match status" value="1"/>
</dbReference>
<dbReference type="InterPro" id="IPR001611">
    <property type="entry name" value="Leu-rich_rpt"/>
</dbReference>
<sequence>MASIQGIDPQLKEYLRIHQLPDVYECLLTGLIVLCPDDPLTWIIESIRRIEAQGLYNVSWDMFVPQSMKPKVKQMTESYLDEIFLFGEGTVPTDEMFATAYNFYRTKITNICFKAWLKYYQDKTRRKGYMLRQLREARRYHRHRKMRVHLRKWMDWKNYVKERQRRAFDIIVSACNKSFCRMIFRAWHTVAVDARKTREYFERLERGEMDDDPETDGTEPTDNYRDEIALLPRKCAIQIFSCLDLIDLGRCARVCRAWKVITGAPTLWSNLDFSKVRMSVNDKVVIKCLQKCRPYLVHLNLRQCYSVHWPTFKIIAECRNLQDLNLSECKGVNDEIMRTIAEGCPTLLYLNLSHCDVTDGTLRNLARCCLNLQYLSLAYCKKFSDRGLHYLASGKGCKKLTYLDISGCIQITAQGFKHISHGCTNLQSVFLNDMHSLTDTCVTNLVERCTNIRALSLLGSPNLSDQAFKAIAQNKKIQKLRIEGNQIISDNTFKTFGKLCPYLCHLYVVDCQKLTDMILKALSPLRNIVVLNLADCVRISDSGVRQTVEGPSGAKIREMNLTNCVRVSDVSLLRIAQRCHSITHLCLCFCEHVTDAGIELLGSMQSLLHVDLSGTNIKDQGLTSLGVNSRIRSIVLSECSGITDLGLQKFCQQVKELEALDVSHCMALSDSAIKNLAFCCRMLTSLNVCGCPKLTDLSIQYLSGVCHYIHVLNLSGCIHISDRALRYLRKGCKQLRSLIILYCKSITKLTAQRLAARIEHLEYNSDAVPTWFNYDDPESQRDAKTLDQNKKWIELEDEI</sequence>
<accession>A0ABP0F8F6</accession>
<dbReference type="Proteomes" id="UP001642483">
    <property type="component" value="Unassembled WGS sequence"/>
</dbReference>
<dbReference type="Pfam" id="PF13516">
    <property type="entry name" value="LRR_6"/>
    <property type="match status" value="2"/>
</dbReference>
<dbReference type="CDD" id="cd22124">
    <property type="entry name" value="F-box_FBXL13"/>
    <property type="match status" value="1"/>
</dbReference>
<dbReference type="InterPro" id="IPR057207">
    <property type="entry name" value="FBXL15_LRR"/>
</dbReference>
<dbReference type="CDD" id="cd22977">
    <property type="entry name" value="DD_FBXL13"/>
    <property type="match status" value="1"/>
</dbReference>
<comment type="caution">
    <text evidence="2">The sequence shown here is derived from an EMBL/GenBank/DDBJ whole genome shotgun (WGS) entry which is preliminary data.</text>
</comment>
<evidence type="ECO:0000313" key="2">
    <source>
        <dbReference type="EMBL" id="CAK8675998.1"/>
    </source>
</evidence>
<dbReference type="InterPro" id="IPR032675">
    <property type="entry name" value="LRR_dom_sf"/>
</dbReference>
<dbReference type="Pfam" id="PF12937">
    <property type="entry name" value="F-box-like"/>
    <property type="match status" value="1"/>
</dbReference>
<dbReference type="SUPFAM" id="SSF52047">
    <property type="entry name" value="RNI-like"/>
    <property type="match status" value="2"/>
</dbReference>
<proteinExistence type="predicted"/>
<dbReference type="EMBL" id="CAWYQH010000024">
    <property type="protein sequence ID" value="CAK8675998.1"/>
    <property type="molecule type" value="Genomic_DNA"/>
</dbReference>
<evidence type="ECO:0000313" key="3">
    <source>
        <dbReference type="Proteomes" id="UP001642483"/>
    </source>
</evidence>
<dbReference type="PANTHER" id="PTHR13318:SF95">
    <property type="entry name" value="F-BOX PROTEIN YLR352W"/>
    <property type="match status" value="1"/>
</dbReference>
<dbReference type="SMART" id="SM00256">
    <property type="entry name" value="FBOX"/>
    <property type="match status" value="1"/>
</dbReference>
<dbReference type="InterPro" id="IPR006553">
    <property type="entry name" value="Leu-rich_rpt_Cys-con_subtyp"/>
</dbReference>
<dbReference type="Gene3D" id="3.80.10.10">
    <property type="entry name" value="Ribonuclease Inhibitor"/>
    <property type="match status" value="3"/>
</dbReference>
<feature type="domain" description="F-box" evidence="1">
    <location>
        <begin position="225"/>
        <end position="271"/>
    </location>
</feature>
<dbReference type="Pfam" id="PF25372">
    <property type="entry name" value="DUF7885"/>
    <property type="match status" value="2"/>
</dbReference>
<dbReference type="SMART" id="SM00367">
    <property type="entry name" value="LRR_CC"/>
    <property type="match status" value="15"/>
</dbReference>
<keyword evidence="3" id="KW-1185">Reference proteome</keyword>
<reference evidence="2 3" key="1">
    <citation type="submission" date="2024-02" db="EMBL/GenBank/DDBJ databases">
        <authorList>
            <person name="Daric V."/>
            <person name="Darras S."/>
        </authorList>
    </citation>
    <scope>NUCLEOTIDE SEQUENCE [LARGE SCALE GENOMIC DNA]</scope>
</reference>
<protein>
    <recommendedName>
        <fullName evidence="1">F-box domain-containing protein</fullName>
    </recommendedName>
</protein>
<evidence type="ECO:0000259" key="1">
    <source>
        <dbReference type="PROSITE" id="PS50181"/>
    </source>
</evidence>